<feature type="domain" description="Glycosyl transferase family 1" evidence="3">
    <location>
        <begin position="169"/>
        <end position="320"/>
    </location>
</feature>
<evidence type="ECO:0000256" key="2">
    <source>
        <dbReference type="ARBA" id="ARBA00022679"/>
    </source>
</evidence>
<organism evidence="4 5">
    <name type="scientific">Actinomadura parmotrematis</name>
    <dbReference type="NCBI Taxonomy" id="2864039"/>
    <lineage>
        <taxon>Bacteria</taxon>
        <taxon>Bacillati</taxon>
        <taxon>Actinomycetota</taxon>
        <taxon>Actinomycetes</taxon>
        <taxon>Streptosporangiales</taxon>
        <taxon>Thermomonosporaceae</taxon>
        <taxon>Actinomadura</taxon>
    </lineage>
</organism>
<dbReference type="InterPro" id="IPR001296">
    <property type="entry name" value="Glyco_trans_1"/>
</dbReference>
<comment type="caution">
    <text evidence="4">The sequence shown here is derived from an EMBL/GenBank/DDBJ whole genome shotgun (WGS) entry which is preliminary data.</text>
</comment>
<dbReference type="Gene3D" id="3.40.50.2000">
    <property type="entry name" value="Glycogen Phosphorylase B"/>
    <property type="match status" value="2"/>
</dbReference>
<evidence type="ECO:0000313" key="5">
    <source>
        <dbReference type="Proteomes" id="UP000774570"/>
    </source>
</evidence>
<dbReference type="PANTHER" id="PTHR12526">
    <property type="entry name" value="GLYCOSYLTRANSFERASE"/>
    <property type="match status" value="1"/>
</dbReference>
<protein>
    <submittedName>
        <fullName evidence="4">Glycosyltransferase family 4 protein</fullName>
    </submittedName>
</protein>
<name>A0ABS7FLT7_9ACTN</name>
<dbReference type="SUPFAM" id="SSF53756">
    <property type="entry name" value="UDP-Glycosyltransferase/glycogen phosphorylase"/>
    <property type="match status" value="1"/>
</dbReference>
<evidence type="ECO:0000313" key="4">
    <source>
        <dbReference type="EMBL" id="MBW8481326.1"/>
    </source>
</evidence>
<keyword evidence="1" id="KW-0328">Glycosyltransferase</keyword>
<evidence type="ECO:0000256" key="1">
    <source>
        <dbReference type="ARBA" id="ARBA00022676"/>
    </source>
</evidence>
<keyword evidence="2" id="KW-0808">Transferase</keyword>
<dbReference type="Proteomes" id="UP000774570">
    <property type="component" value="Unassembled WGS sequence"/>
</dbReference>
<dbReference type="EMBL" id="JAIBOA010000002">
    <property type="protein sequence ID" value="MBW8481326.1"/>
    <property type="molecule type" value="Genomic_DNA"/>
</dbReference>
<accession>A0ABS7FLT7</accession>
<sequence length="347" mass="35871">MVLPGGVDDPAAPSGGNVYDRRVCDELVRLGRPVHEIVAPGGWPRPGPAAREHLAGALAALPAGAPVLLDGLVACGVPELLEPHAGRLRLAVLVHLPLADETGLTGREAADLDARERAVLHAAGLTVATSGWAARRLADHHGLPAGRVHAVPPGTDAAPLAPATADGTRLLCLASVTPRKGQDVLVQALASIADLPWTCECAGPLGRDLGYVARLRRLIERRGLGGRVLLTGPRPRTRLGRADLLVLPSRAETFGMAVTEALARGVPAVASEVGGVPEALGDGPPGLLVPPGDDRALAAALRRWLTEPGLRAALRTAARARRAALPTWADAARRLDAVVDLLPEGAR</sequence>
<dbReference type="Pfam" id="PF00534">
    <property type="entry name" value="Glycos_transf_1"/>
    <property type="match status" value="1"/>
</dbReference>
<evidence type="ECO:0000259" key="3">
    <source>
        <dbReference type="Pfam" id="PF00534"/>
    </source>
</evidence>
<reference evidence="4 5" key="1">
    <citation type="submission" date="2021-07" db="EMBL/GenBank/DDBJ databases">
        <title>Actinomadura sp. PM05-2 isolated from lichen.</title>
        <authorList>
            <person name="Somphong A."/>
            <person name="Phongsopitanun W."/>
            <person name="Tanasupawat S."/>
            <person name="Peongsungnone V."/>
        </authorList>
    </citation>
    <scope>NUCLEOTIDE SEQUENCE [LARGE SCALE GENOMIC DNA]</scope>
    <source>
        <strain evidence="4 5">PM05-2</strain>
    </source>
</reference>
<keyword evidence="5" id="KW-1185">Reference proteome</keyword>
<dbReference type="PANTHER" id="PTHR12526:SF510">
    <property type="entry name" value="D-INOSITOL 3-PHOSPHATE GLYCOSYLTRANSFERASE"/>
    <property type="match status" value="1"/>
</dbReference>
<proteinExistence type="predicted"/>
<gene>
    <name evidence="4" type="ORF">K1Y72_03010</name>
</gene>
<dbReference type="CDD" id="cd03801">
    <property type="entry name" value="GT4_PimA-like"/>
    <property type="match status" value="1"/>
</dbReference>